<evidence type="ECO:0000313" key="2">
    <source>
        <dbReference type="Proteomes" id="UP000821837"/>
    </source>
</evidence>
<dbReference type="Proteomes" id="UP000821837">
    <property type="component" value="Chromosome 8"/>
</dbReference>
<accession>A0A9D4PF52</accession>
<sequence>MHILCHHAAQKHVEADGLGKFSSQGLEKKNDILKHLYHARSNKWDSAADAVRLCKRLEDSSCERSKRPYNKADIEYWHEGGIIESRNGANASVSHQVQRLQMRLTSRA</sequence>
<protein>
    <submittedName>
        <fullName evidence="1">Uncharacterized protein</fullName>
    </submittedName>
</protein>
<name>A0A9D4PF52_RHISA</name>
<reference evidence="1" key="2">
    <citation type="submission" date="2021-09" db="EMBL/GenBank/DDBJ databases">
        <authorList>
            <person name="Jia N."/>
            <person name="Wang J."/>
            <person name="Shi W."/>
            <person name="Du L."/>
            <person name="Sun Y."/>
            <person name="Zhan W."/>
            <person name="Jiang J."/>
            <person name="Wang Q."/>
            <person name="Zhang B."/>
            <person name="Ji P."/>
            <person name="Sakyi L.B."/>
            <person name="Cui X."/>
            <person name="Yuan T."/>
            <person name="Jiang B."/>
            <person name="Yang W."/>
            <person name="Lam T.T.-Y."/>
            <person name="Chang Q."/>
            <person name="Ding S."/>
            <person name="Wang X."/>
            <person name="Zhu J."/>
            <person name="Ruan X."/>
            <person name="Zhao L."/>
            <person name="Wei J."/>
            <person name="Que T."/>
            <person name="Du C."/>
            <person name="Cheng J."/>
            <person name="Dai P."/>
            <person name="Han X."/>
            <person name="Huang E."/>
            <person name="Gao Y."/>
            <person name="Liu J."/>
            <person name="Shao H."/>
            <person name="Ye R."/>
            <person name="Li L."/>
            <person name="Wei W."/>
            <person name="Wang X."/>
            <person name="Wang C."/>
            <person name="Huo Q."/>
            <person name="Li W."/>
            <person name="Guo W."/>
            <person name="Chen H."/>
            <person name="Chen S."/>
            <person name="Zhou L."/>
            <person name="Zhou L."/>
            <person name="Ni X."/>
            <person name="Tian J."/>
            <person name="Zhou Y."/>
            <person name="Sheng Y."/>
            <person name="Liu T."/>
            <person name="Pan Y."/>
            <person name="Xia L."/>
            <person name="Li J."/>
            <person name="Zhao F."/>
            <person name="Cao W."/>
        </authorList>
    </citation>
    <scope>NUCLEOTIDE SEQUENCE</scope>
    <source>
        <strain evidence="1">Rsan-2018</strain>
        <tissue evidence="1">Larvae</tissue>
    </source>
</reference>
<dbReference type="AlphaFoldDB" id="A0A9D4PF52"/>
<organism evidence="1 2">
    <name type="scientific">Rhipicephalus sanguineus</name>
    <name type="common">Brown dog tick</name>
    <name type="synonym">Ixodes sanguineus</name>
    <dbReference type="NCBI Taxonomy" id="34632"/>
    <lineage>
        <taxon>Eukaryota</taxon>
        <taxon>Metazoa</taxon>
        <taxon>Ecdysozoa</taxon>
        <taxon>Arthropoda</taxon>
        <taxon>Chelicerata</taxon>
        <taxon>Arachnida</taxon>
        <taxon>Acari</taxon>
        <taxon>Parasitiformes</taxon>
        <taxon>Ixodida</taxon>
        <taxon>Ixodoidea</taxon>
        <taxon>Ixodidae</taxon>
        <taxon>Rhipicephalinae</taxon>
        <taxon>Rhipicephalus</taxon>
        <taxon>Rhipicephalus</taxon>
    </lineage>
</organism>
<reference evidence="1" key="1">
    <citation type="journal article" date="2020" name="Cell">
        <title>Large-Scale Comparative Analyses of Tick Genomes Elucidate Their Genetic Diversity and Vector Capacities.</title>
        <authorList>
            <consortium name="Tick Genome and Microbiome Consortium (TIGMIC)"/>
            <person name="Jia N."/>
            <person name="Wang J."/>
            <person name="Shi W."/>
            <person name="Du L."/>
            <person name="Sun Y."/>
            <person name="Zhan W."/>
            <person name="Jiang J.F."/>
            <person name="Wang Q."/>
            <person name="Zhang B."/>
            <person name="Ji P."/>
            <person name="Bell-Sakyi L."/>
            <person name="Cui X.M."/>
            <person name="Yuan T.T."/>
            <person name="Jiang B.G."/>
            <person name="Yang W.F."/>
            <person name="Lam T.T."/>
            <person name="Chang Q.C."/>
            <person name="Ding S.J."/>
            <person name="Wang X.J."/>
            <person name="Zhu J.G."/>
            <person name="Ruan X.D."/>
            <person name="Zhao L."/>
            <person name="Wei J.T."/>
            <person name="Ye R.Z."/>
            <person name="Que T.C."/>
            <person name="Du C.H."/>
            <person name="Zhou Y.H."/>
            <person name="Cheng J.X."/>
            <person name="Dai P.F."/>
            <person name="Guo W.B."/>
            <person name="Han X.H."/>
            <person name="Huang E.J."/>
            <person name="Li L.F."/>
            <person name="Wei W."/>
            <person name="Gao Y.C."/>
            <person name="Liu J.Z."/>
            <person name="Shao H.Z."/>
            <person name="Wang X."/>
            <person name="Wang C.C."/>
            <person name="Yang T.C."/>
            <person name="Huo Q.B."/>
            <person name="Li W."/>
            <person name="Chen H.Y."/>
            <person name="Chen S.E."/>
            <person name="Zhou L.G."/>
            <person name="Ni X.B."/>
            <person name="Tian J.H."/>
            <person name="Sheng Y."/>
            <person name="Liu T."/>
            <person name="Pan Y.S."/>
            <person name="Xia L.Y."/>
            <person name="Li J."/>
            <person name="Zhao F."/>
            <person name="Cao W.C."/>
        </authorList>
    </citation>
    <scope>NUCLEOTIDE SEQUENCE</scope>
    <source>
        <strain evidence="1">Rsan-2018</strain>
    </source>
</reference>
<keyword evidence="2" id="KW-1185">Reference proteome</keyword>
<dbReference type="EMBL" id="JABSTV010001254">
    <property type="protein sequence ID" value="KAH7939302.1"/>
    <property type="molecule type" value="Genomic_DNA"/>
</dbReference>
<evidence type="ECO:0000313" key="1">
    <source>
        <dbReference type="EMBL" id="KAH7939302.1"/>
    </source>
</evidence>
<proteinExistence type="predicted"/>
<comment type="caution">
    <text evidence="1">The sequence shown here is derived from an EMBL/GenBank/DDBJ whole genome shotgun (WGS) entry which is preliminary data.</text>
</comment>
<gene>
    <name evidence="1" type="ORF">HPB52_010403</name>
</gene>